<dbReference type="Gene3D" id="2.60.60.20">
    <property type="entry name" value="PLAT/LH2 domain"/>
    <property type="match status" value="1"/>
</dbReference>
<dbReference type="PANTHER" id="PTHR10877:SF194">
    <property type="entry name" value="LOCATION OF VULVA DEFECTIVE 1"/>
    <property type="match status" value="1"/>
</dbReference>
<dbReference type="SMART" id="SM00308">
    <property type="entry name" value="LH2"/>
    <property type="match status" value="1"/>
</dbReference>
<protein>
    <recommendedName>
        <fullName evidence="1">PLAT domain-containing protein</fullName>
    </recommendedName>
</protein>
<dbReference type="InterPro" id="IPR001024">
    <property type="entry name" value="PLAT/LH2_dom"/>
</dbReference>
<dbReference type="CDD" id="cd00113">
    <property type="entry name" value="PLAT"/>
    <property type="match status" value="1"/>
</dbReference>
<dbReference type="GO" id="GO:0050982">
    <property type="term" value="P:detection of mechanical stimulus"/>
    <property type="evidence" value="ECO:0007669"/>
    <property type="project" value="TreeGrafter"/>
</dbReference>
<dbReference type="PROSITE" id="PS50095">
    <property type="entry name" value="PLAT"/>
    <property type="match status" value="1"/>
</dbReference>
<evidence type="ECO:0000313" key="2">
    <source>
        <dbReference type="EMBL" id="KUG21976.1"/>
    </source>
</evidence>
<sequence>MPAYRIDVETGNRYFGDTRSNVSIKLFDWHGHETNSIPLVPNRPEHAFWINYTESFTVNIDGLTGDIAAVEIAKDNSGRQPAWYLRTVKVTNLETNASYPFGFYHWFSLRNGLNHRREYAGTVYWSCRDMSDSPIVNHHFITIIFSNEDAARSICNIVYPDIYILGNPLSETCAGNTVYFITIGWFAHGAGQGQPMYCVINQQDDVMSVREHLNPDQYVDIYAPDFSYEKKAMPIMLLDEALNDEGKIIRAVMGAAACYSRYQQQHDDLPEFDTIALDPVTCASFVNTLFAKIGYSKRQREKASDMTGFDVGECTTLSMSYFLPPET</sequence>
<dbReference type="GO" id="GO:0005262">
    <property type="term" value="F:calcium channel activity"/>
    <property type="evidence" value="ECO:0007669"/>
    <property type="project" value="TreeGrafter"/>
</dbReference>
<evidence type="ECO:0000259" key="1">
    <source>
        <dbReference type="PROSITE" id="PS50095"/>
    </source>
</evidence>
<dbReference type="AlphaFoldDB" id="A0A0W8FM32"/>
<reference evidence="2" key="1">
    <citation type="journal article" date="2015" name="Proc. Natl. Acad. Sci. U.S.A.">
        <title>Networks of energetic and metabolic interactions define dynamics in microbial communities.</title>
        <authorList>
            <person name="Embree M."/>
            <person name="Liu J.K."/>
            <person name="Al-Bassam M.M."/>
            <person name="Zengler K."/>
        </authorList>
    </citation>
    <scope>NUCLEOTIDE SEQUENCE</scope>
</reference>
<dbReference type="GO" id="GO:0016020">
    <property type="term" value="C:membrane"/>
    <property type="evidence" value="ECO:0007669"/>
    <property type="project" value="TreeGrafter"/>
</dbReference>
<dbReference type="InterPro" id="IPR051223">
    <property type="entry name" value="Polycystin"/>
</dbReference>
<dbReference type="SUPFAM" id="SSF49723">
    <property type="entry name" value="Lipase/lipooxygenase domain (PLAT/LH2 domain)"/>
    <property type="match status" value="1"/>
</dbReference>
<dbReference type="PANTHER" id="PTHR10877">
    <property type="entry name" value="POLYCYSTIN FAMILY MEMBER"/>
    <property type="match status" value="1"/>
</dbReference>
<dbReference type="InterPro" id="IPR036392">
    <property type="entry name" value="PLAT/LH2_dom_sf"/>
</dbReference>
<dbReference type="Pfam" id="PF01477">
    <property type="entry name" value="PLAT"/>
    <property type="match status" value="1"/>
</dbReference>
<name>A0A0W8FM32_9ZZZZ</name>
<dbReference type="EMBL" id="LNQE01000999">
    <property type="protein sequence ID" value="KUG21976.1"/>
    <property type="molecule type" value="Genomic_DNA"/>
</dbReference>
<feature type="domain" description="PLAT" evidence="1">
    <location>
        <begin position="2"/>
        <end position="121"/>
    </location>
</feature>
<comment type="caution">
    <text evidence="2">The sequence shown here is derived from an EMBL/GenBank/DDBJ whole genome shotgun (WGS) entry which is preliminary data.</text>
</comment>
<organism evidence="2">
    <name type="scientific">hydrocarbon metagenome</name>
    <dbReference type="NCBI Taxonomy" id="938273"/>
    <lineage>
        <taxon>unclassified sequences</taxon>
        <taxon>metagenomes</taxon>
        <taxon>ecological metagenomes</taxon>
    </lineage>
</organism>
<gene>
    <name evidence="2" type="ORF">ASZ90_008246</name>
</gene>
<accession>A0A0W8FM32</accession>
<proteinExistence type="predicted"/>